<evidence type="ECO:0000313" key="1">
    <source>
        <dbReference type="EMBL" id="GAA3846198.1"/>
    </source>
</evidence>
<comment type="caution">
    <text evidence="1">The sequence shown here is derived from an EMBL/GenBank/DDBJ whole genome shotgun (WGS) entry which is preliminary data.</text>
</comment>
<gene>
    <name evidence="1" type="ORF">GCM10022226_82150</name>
</gene>
<evidence type="ECO:0000313" key="2">
    <source>
        <dbReference type="Proteomes" id="UP001500888"/>
    </source>
</evidence>
<reference evidence="2" key="1">
    <citation type="journal article" date="2019" name="Int. J. Syst. Evol. Microbiol.">
        <title>The Global Catalogue of Microorganisms (GCM) 10K type strain sequencing project: providing services to taxonomists for standard genome sequencing and annotation.</title>
        <authorList>
            <consortium name="The Broad Institute Genomics Platform"/>
            <consortium name="The Broad Institute Genome Sequencing Center for Infectious Disease"/>
            <person name="Wu L."/>
            <person name="Ma J."/>
        </authorList>
    </citation>
    <scope>NUCLEOTIDE SEQUENCE [LARGE SCALE GENOMIC DNA]</scope>
    <source>
        <strain evidence="2">JCM 16908</strain>
    </source>
</reference>
<sequence>MAGLVCAIDGTTMAVPDSPANLAEFTKHRCNNGGSAYPAIRLLVLVSCGTRAVLDAVWWPRSSPPARSSWSGSRTAAPCPCYAATDTPHP</sequence>
<organism evidence="1 2">
    <name type="scientific">Sphaerisporangium flaviroseum</name>
    <dbReference type="NCBI Taxonomy" id="509199"/>
    <lineage>
        <taxon>Bacteria</taxon>
        <taxon>Bacillati</taxon>
        <taxon>Actinomycetota</taxon>
        <taxon>Actinomycetes</taxon>
        <taxon>Streptosporangiales</taxon>
        <taxon>Streptosporangiaceae</taxon>
        <taxon>Sphaerisporangium</taxon>
    </lineage>
</organism>
<accession>A0ABP7JJ16</accession>
<dbReference type="EMBL" id="BAAAZR010000063">
    <property type="protein sequence ID" value="GAA3846198.1"/>
    <property type="molecule type" value="Genomic_DNA"/>
</dbReference>
<name>A0ABP7JJ16_9ACTN</name>
<dbReference type="Proteomes" id="UP001500888">
    <property type="component" value="Unassembled WGS sequence"/>
</dbReference>
<evidence type="ECO:0008006" key="3">
    <source>
        <dbReference type="Google" id="ProtNLM"/>
    </source>
</evidence>
<keyword evidence="2" id="KW-1185">Reference proteome</keyword>
<protein>
    <recommendedName>
        <fullName evidence="3">Transposase DDE domain-containing protein</fullName>
    </recommendedName>
</protein>
<dbReference type="RefSeq" id="WP_344953558.1">
    <property type="nucleotide sequence ID" value="NZ_BAAAZR010000063.1"/>
</dbReference>
<proteinExistence type="predicted"/>